<dbReference type="PANTHER" id="PTHR12763:SF28">
    <property type="entry name" value="GEO10507P1-RELATED"/>
    <property type="match status" value="1"/>
</dbReference>
<feature type="region of interest" description="Disordered" evidence="6">
    <location>
        <begin position="155"/>
        <end position="175"/>
    </location>
</feature>
<protein>
    <submittedName>
        <fullName evidence="8">Chaperone protein DnaJ</fullName>
    </submittedName>
</protein>
<evidence type="ECO:0000256" key="5">
    <source>
        <dbReference type="ARBA" id="ARBA00038105"/>
    </source>
</evidence>
<dbReference type="PROSITE" id="PS50076">
    <property type="entry name" value="DNAJ_2"/>
    <property type="match status" value="1"/>
</dbReference>
<comment type="subcellular location">
    <subcellularLocation>
        <location evidence="1">Membrane</location>
        <topology evidence="1">Single-pass membrane protein</topology>
    </subcellularLocation>
</comment>
<feature type="region of interest" description="Disordered" evidence="6">
    <location>
        <begin position="205"/>
        <end position="233"/>
    </location>
</feature>
<evidence type="ECO:0000256" key="3">
    <source>
        <dbReference type="ARBA" id="ARBA00022989"/>
    </source>
</evidence>
<dbReference type="Gene3D" id="1.10.287.110">
    <property type="entry name" value="DnaJ domain"/>
    <property type="match status" value="1"/>
</dbReference>
<gene>
    <name evidence="8" type="primary">dnaJ_2</name>
    <name evidence="8" type="ORF">LKMONMHP_3184</name>
</gene>
<name>A0ABQ4TCT8_METOR</name>
<dbReference type="InterPro" id="IPR036869">
    <property type="entry name" value="J_dom_sf"/>
</dbReference>
<reference evidence="8" key="1">
    <citation type="journal article" date="2021" name="Front. Microbiol.">
        <title>Comprehensive Comparative Genomics and Phenotyping of Methylobacterium Species.</title>
        <authorList>
            <person name="Alessa O."/>
            <person name="Ogura Y."/>
            <person name="Fujitani Y."/>
            <person name="Takami H."/>
            <person name="Hayashi T."/>
            <person name="Sahin N."/>
            <person name="Tani A."/>
        </authorList>
    </citation>
    <scope>NUCLEOTIDE SEQUENCE</scope>
    <source>
        <strain evidence="8">NBRC 15689</strain>
    </source>
</reference>
<evidence type="ECO:0000256" key="1">
    <source>
        <dbReference type="ARBA" id="ARBA00004167"/>
    </source>
</evidence>
<dbReference type="EMBL" id="BPQV01000009">
    <property type="protein sequence ID" value="GJE28314.1"/>
    <property type="molecule type" value="Genomic_DNA"/>
</dbReference>
<reference evidence="8" key="2">
    <citation type="submission" date="2021-08" db="EMBL/GenBank/DDBJ databases">
        <authorList>
            <person name="Tani A."/>
            <person name="Ola A."/>
            <person name="Ogura Y."/>
            <person name="Katsura K."/>
            <person name="Hayashi T."/>
        </authorList>
    </citation>
    <scope>NUCLEOTIDE SEQUENCE</scope>
    <source>
        <strain evidence="8">NBRC 15689</strain>
    </source>
</reference>
<organism evidence="8 9">
    <name type="scientific">Methylobacterium organophilum</name>
    <dbReference type="NCBI Taxonomy" id="410"/>
    <lineage>
        <taxon>Bacteria</taxon>
        <taxon>Pseudomonadati</taxon>
        <taxon>Pseudomonadota</taxon>
        <taxon>Alphaproteobacteria</taxon>
        <taxon>Hyphomicrobiales</taxon>
        <taxon>Methylobacteriaceae</taxon>
        <taxon>Methylobacterium</taxon>
    </lineage>
</organism>
<dbReference type="RefSeq" id="WP_238312231.1">
    <property type="nucleotide sequence ID" value="NZ_BPQV01000009.1"/>
</dbReference>
<dbReference type="Pfam" id="PF00226">
    <property type="entry name" value="DnaJ"/>
    <property type="match status" value="1"/>
</dbReference>
<accession>A0ABQ4TCT8</accession>
<dbReference type="PANTHER" id="PTHR12763">
    <property type="match status" value="1"/>
</dbReference>
<evidence type="ECO:0000259" key="7">
    <source>
        <dbReference type="PROSITE" id="PS50076"/>
    </source>
</evidence>
<keyword evidence="3" id="KW-1133">Transmembrane helix</keyword>
<keyword evidence="2" id="KW-0812">Transmembrane</keyword>
<dbReference type="SUPFAM" id="SSF46565">
    <property type="entry name" value="Chaperone J-domain"/>
    <property type="match status" value="1"/>
</dbReference>
<comment type="similarity">
    <text evidence="5">Belongs to the TIM14 family.</text>
</comment>
<sequence length="233" mass="25131">MLLALCLLALLGLWWLGRTGRPLPFRADPRQLSGYAVLVLAGLFALRGRVEIAALVAILGVWLLQERGRLGAVFARMFRPGARRGGGLRTRMIALVQAPDGSLSDGRVLAGPLRGRLLSSLAVPELVGLLVACGSADPQGAAILEAYLDSRRPGWREHAEGDADPGPRRPLQPGPMTEEEAYQILGLERGASLDEVRTAHRALMKRLHPDQGGSVEGAARVNAARDRLTNRHR</sequence>
<dbReference type="SMART" id="SM00271">
    <property type="entry name" value="DnaJ"/>
    <property type="match status" value="1"/>
</dbReference>
<keyword evidence="4" id="KW-0472">Membrane</keyword>
<keyword evidence="9" id="KW-1185">Reference proteome</keyword>
<feature type="domain" description="J" evidence="7">
    <location>
        <begin position="180"/>
        <end position="233"/>
    </location>
</feature>
<feature type="compositionally biased region" description="Basic and acidic residues" evidence="6">
    <location>
        <begin position="223"/>
        <end position="233"/>
    </location>
</feature>
<evidence type="ECO:0000256" key="4">
    <source>
        <dbReference type="ARBA" id="ARBA00023136"/>
    </source>
</evidence>
<evidence type="ECO:0000313" key="9">
    <source>
        <dbReference type="Proteomes" id="UP001055156"/>
    </source>
</evidence>
<evidence type="ECO:0000313" key="8">
    <source>
        <dbReference type="EMBL" id="GJE28314.1"/>
    </source>
</evidence>
<dbReference type="InterPro" id="IPR001623">
    <property type="entry name" value="DnaJ_domain"/>
</dbReference>
<proteinExistence type="inferred from homology"/>
<evidence type="ECO:0000256" key="6">
    <source>
        <dbReference type="SAM" id="MobiDB-lite"/>
    </source>
</evidence>
<dbReference type="CDD" id="cd06257">
    <property type="entry name" value="DnaJ"/>
    <property type="match status" value="1"/>
</dbReference>
<comment type="caution">
    <text evidence="8">The sequence shown here is derived from an EMBL/GenBank/DDBJ whole genome shotgun (WGS) entry which is preliminary data.</text>
</comment>
<feature type="compositionally biased region" description="Basic and acidic residues" evidence="6">
    <location>
        <begin position="155"/>
        <end position="167"/>
    </location>
</feature>
<evidence type="ECO:0000256" key="2">
    <source>
        <dbReference type="ARBA" id="ARBA00022692"/>
    </source>
</evidence>
<dbReference type="Proteomes" id="UP001055156">
    <property type="component" value="Unassembled WGS sequence"/>
</dbReference>